<evidence type="ECO:0000313" key="1">
    <source>
        <dbReference type="EMBL" id="MQL87258.1"/>
    </source>
</evidence>
<sequence length="132" mass="14487">KNRMCISMELVTAVLGDHGQRPIDDYVTSFFATFDALCEEGTASPVCRALDEVADISVPGSKDHIKVQGEILEGLVARIVSPDSSKHMEKVLREFPPPLDGVDHDLGPSLREVCATNRSDEKEQIRALLQNV</sequence>
<keyword evidence="2" id="KW-1185">Reference proteome</keyword>
<dbReference type="EMBL" id="NMUH01000965">
    <property type="protein sequence ID" value="MQL87258.1"/>
    <property type="molecule type" value="Genomic_DNA"/>
</dbReference>
<organism evidence="1 2">
    <name type="scientific">Colocasia esculenta</name>
    <name type="common">Wild taro</name>
    <name type="synonym">Arum esculentum</name>
    <dbReference type="NCBI Taxonomy" id="4460"/>
    <lineage>
        <taxon>Eukaryota</taxon>
        <taxon>Viridiplantae</taxon>
        <taxon>Streptophyta</taxon>
        <taxon>Embryophyta</taxon>
        <taxon>Tracheophyta</taxon>
        <taxon>Spermatophyta</taxon>
        <taxon>Magnoliopsida</taxon>
        <taxon>Liliopsida</taxon>
        <taxon>Araceae</taxon>
        <taxon>Aroideae</taxon>
        <taxon>Colocasieae</taxon>
        <taxon>Colocasia</taxon>
    </lineage>
</organism>
<name>A0A843UUQ5_COLES</name>
<dbReference type="GO" id="GO:0006388">
    <property type="term" value="P:tRNA splicing, via endonucleolytic cleavage and ligation"/>
    <property type="evidence" value="ECO:0007669"/>
    <property type="project" value="InterPro"/>
</dbReference>
<dbReference type="OrthoDB" id="1912039at2759"/>
<gene>
    <name evidence="1" type="ORF">Taro_019800</name>
</gene>
<dbReference type="PANTHER" id="PTHR35460">
    <property type="entry name" value="TRNA LIGASE 1"/>
    <property type="match status" value="1"/>
</dbReference>
<feature type="non-terminal residue" evidence="1">
    <location>
        <position position="132"/>
    </location>
</feature>
<reference evidence="1" key="1">
    <citation type="submission" date="2017-07" db="EMBL/GenBank/DDBJ databases">
        <title>Taro Niue Genome Assembly and Annotation.</title>
        <authorList>
            <person name="Atibalentja N."/>
            <person name="Keating K."/>
            <person name="Fields C.J."/>
        </authorList>
    </citation>
    <scope>NUCLEOTIDE SEQUENCE</scope>
    <source>
        <strain evidence="1">Niue_2</strain>
        <tissue evidence="1">Leaf</tissue>
    </source>
</reference>
<proteinExistence type="predicted"/>
<dbReference type="GO" id="GO:0003972">
    <property type="term" value="F:RNA ligase (ATP) activity"/>
    <property type="evidence" value="ECO:0007669"/>
    <property type="project" value="InterPro"/>
</dbReference>
<evidence type="ECO:0000313" key="2">
    <source>
        <dbReference type="Proteomes" id="UP000652761"/>
    </source>
</evidence>
<comment type="caution">
    <text evidence="1">The sequence shown here is derived from an EMBL/GenBank/DDBJ whole genome shotgun (WGS) entry which is preliminary data.</text>
</comment>
<protein>
    <submittedName>
        <fullName evidence="1">Uncharacterized protein</fullName>
    </submittedName>
</protein>
<dbReference type="Proteomes" id="UP000652761">
    <property type="component" value="Unassembled WGS sequence"/>
</dbReference>
<accession>A0A843UUQ5</accession>
<dbReference type="PANTHER" id="PTHR35460:SF1">
    <property type="entry name" value="TRNA LIGASE 1"/>
    <property type="match status" value="1"/>
</dbReference>
<dbReference type="InterPro" id="IPR038837">
    <property type="entry name" value="tRNA_ligase_1"/>
</dbReference>
<feature type="non-terminal residue" evidence="1">
    <location>
        <position position="1"/>
    </location>
</feature>
<dbReference type="AlphaFoldDB" id="A0A843UUQ5"/>